<evidence type="ECO:0000313" key="5">
    <source>
        <dbReference type="EMBL" id="KAL1124694.1"/>
    </source>
</evidence>
<evidence type="ECO:0000256" key="2">
    <source>
        <dbReference type="PROSITE-ProRule" id="PRU00723"/>
    </source>
</evidence>
<dbReference type="PANTHER" id="PTHR22963:SF39">
    <property type="entry name" value="DUMPY"/>
    <property type="match status" value="1"/>
</dbReference>
<keyword evidence="2" id="KW-0862">Zinc</keyword>
<gene>
    <name evidence="5" type="ORF">AAG570_001318</name>
</gene>
<keyword evidence="2" id="KW-0479">Metal-binding</keyword>
<dbReference type="GO" id="GO:0008270">
    <property type="term" value="F:zinc ion binding"/>
    <property type="evidence" value="ECO:0007669"/>
    <property type="project" value="UniProtKB-KW"/>
</dbReference>
<keyword evidence="2" id="KW-0863">Zinc-finger</keyword>
<sequence>CSPNPCGSNTQCFTRGSRPVCSCLPGYWGNPLAYCQLGECAESRDCTGNKVCKDYRCVEVCSGQCGRGAQCTARAHVPVCSCPPGTTGDPLVSCRTFDPQELCRPSPCGANTKCDVVNGVPTCSCLDGYVGAPLTGCRHECDSELDCPPTQQCHNFKCAPACTGSTCAPNAICDVRNHRPVCTCSPGTFGDPYTSCNYECQSHYDCPDDRPACSAGKCIDPCIGVCGVGADCRVKLRTTPVCSCPRDMTGDPFVRCRPFDKTDLCVPNPCGSNAECTPGHDNTGRERPVCTCRPGFLGDPLAGCRRGECTTDQECRFDQNCINYECKPSCSGGQCGQGAQCNARNHVAVCSCPPGYTGQPLKHCYEAPKPVAATHRDGRVYYTK</sequence>
<protein>
    <submittedName>
        <fullName evidence="5">Uncharacterized protein</fullName>
    </submittedName>
</protein>
<dbReference type="SMART" id="SM00181">
    <property type="entry name" value="EGF"/>
    <property type="match status" value="7"/>
</dbReference>
<dbReference type="PROSITE" id="PS01186">
    <property type="entry name" value="EGF_2"/>
    <property type="match status" value="4"/>
</dbReference>
<proteinExistence type="predicted"/>
<evidence type="ECO:0000259" key="3">
    <source>
        <dbReference type="PROSITE" id="PS50026"/>
    </source>
</evidence>
<dbReference type="InterPro" id="IPR000571">
    <property type="entry name" value="Znf_CCCH"/>
</dbReference>
<accession>A0ABD0YZP5</accession>
<dbReference type="InterPro" id="IPR000742">
    <property type="entry name" value="EGF"/>
</dbReference>
<name>A0ABD0YZP5_9HEMI</name>
<evidence type="ECO:0000259" key="4">
    <source>
        <dbReference type="PROSITE" id="PS50103"/>
    </source>
</evidence>
<dbReference type="PROSITE" id="PS50103">
    <property type="entry name" value="ZF_C3H1"/>
    <property type="match status" value="1"/>
</dbReference>
<reference evidence="5 6" key="1">
    <citation type="submission" date="2024-07" db="EMBL/GenBank/DDBJ databases">
        <title>Chromosome-level genome assembly of the water stick insect Ranatra chinensis (Heteroptera: Nepidae).</title>
        <authorList>
            <person name="Liu X."/>
        </authorList>
    </citation>
    <scope>NUCLEOTIDE SEQUENCE [LARGE SCALE GENOMIC DNA]</scope>
    <source>
        <strain evidence="5">Cailab_2021Rc</strain>
        <tissue evidence="5">Muscle</tissue>
    </source>
</reference>
<organism evidence="5 6">
    <name type="scientific">Ranatra chinensis</name>
    <dbReference type="NCBI Taxonomy" id="642074"/>
    <lineage>
        <taxon>Eukaryota</taxon>
        <taxon>Metazoa</taxon>
        <taxon>Ecdysozoa</taxon>
        <taxon>Arthropoda</taxon>
        <taxon>Hexapoda</taxon>
        <taxon>Insecta</taxon>
        <taxon>Pterygota</taxon>
        <taxon>Neoptera</taxon>
        <taxon>Paraneoptera</taxon>
        <taxon>Hemiptera</taxon>
        <taxon>Heteroptera</taxon>
        <taxon>Panheteroptera</taxon>
        <taxon>Nepomorpha</taxon>
        <taxon>Nepidae</taxon>
        <taxon>Ranatrinae</taxon>
        <taxon>Ranatra</taxon>
    </lineage>
</organism>
<dbReference type="AlphaFoldDB" id="A0ABD0YZP5"/>
<keyword evidence="1" id="KW-0245">EGF-like domain</keyword>
<feature type="zinc finger region" description="C3H1-type" evidence="2">
    <location>
        <begin position="47"/>
        <end position="79"/>
    </location>
</feature>
<feature type="domain" description="C3H1-type" evidence="4">
    <location>
        <begin position="47"/>
        <end position="79"/>
    </location>
</feature>
<evidence type="ECO:0000256" key="1">
    <source>
        <dbReference type="PROSITE-ProRule" id="PRU00076"/>
    </source>
</evidence>
<feature type="domain" description="EGF-like" evidence="3">
    <location>
        <begin position="1"/>
        <end position="36"/>
    </location>
</feature>
<feature type="domain" description="EGF-like" evidence="3">
    <location>
        <begin position="327"/>
        <end position="365"/>
    </location>
</feature>
<feature type="domain" description="EGF-like" evidence="3">
    <location>
        <begin position="261"/>
        <end position="305"/>
    </location>
</feature>
<comment type="caution">
    <text evidence="5">The sequence shown here is derived from an EMBL/GenBank/DDBJ whole genome shotgun (WGS) entry which is preliminary data.</text>
</comment>
<comment type="caution">
    <text evidence="1">Lacks conserved residue(s) required for the propagation of feature annotation.</text>
</comment>
<feature type="non-terminal residue" evidence="5">
    <location>
        <position position="1"/>
    </location>
</feature>
<keyword evidence="6" id="KW-1185">Reference proteome</keyword>
<dbReference type="EMBL" id="JBFDAA010000010">
    <property type="protein sequence ID" value="KAL1124694.1"/>
    <property type="molecule type" value="Genomic_DNA"/>
</dbReference>
<evidence type="ECO:0000313" key="6">
    <source>
        <dbReference type="Proteomes" id="UP001558652"/>
    </source>
</evidence>
<dbReference type="PANTHER" id="PTHR22963">
    <property type="entry name" value="ENDOGLIN-RELATED"/>
    <property type="match status" value="1"/>
</dbReference>
<dbReference type="Proteomes" id="UP001558652">
    <property type="component" value="Unassembled WGS sequence"/>
</dbReference>
<dbReference type="PROSITE" id="PS50026">
    <property type="entry name" value="EGF_3"/>
    <property type="match status" value="3"/>
</dbReference>